<dbReference type="InterPro" id="IPR000805">
    <property type="entry name" value="Glyco_hydro_26"/>
</dbReference>
<feature type="active site" description="Proton donor" evidence="4">
    <location>
        <position position="167"/>
    </location>
</feature>
<dbReference type="GO" id="GO:0016985">
    <property type="term" value="F:mannan endo-1,4-beta-mannosidase activity"/>
    <property type="evidence" value="ECO:0007669"/>
    <property type="project" value="InterPro"/>
</dbReference>
<dbReference type="SUPFAM" id="SSF51445">
    <property type="entry name" value="(Trans)glycosidases"/>
    <property type="match status" value="1"/>
</dbReference>
<dbReference type="EMBL" id="JACXIY010000045">
    <property type="protein sequence ID" value="MBD2872351.1"/>
    <property type="molecule type" value="Genomic_DNA"/>
</dbReference>
<protein>
    <submittedName>
        <fullName evidence="7">Copper amine oxidase</fullName>
    </submittedName>
</protein>
<dbReference type="RefSeq" id="WP_190866949.1">
    <property type="nucleotide sequence ID" value="NZ_JACXIY010000045.1"/>
</dbReference>
<dbReference type="GO" id="GO:0006080">
    <property type="term" value="P:substituted mannan metabolic process"/>
    <property type="evidence" value="ECO:0007669"/>
    <property type="project" value="InterPro"/>
</dbReference>
<dbReference type="InterPro" id="IPR017853">
    <property type="entry name" value="GH"/>
</dbReference>
<dbReference type="Pfam" id="PF02156">
    <property type="entry name" value="Glyco_hydro_26"/>
    <property type="match status" value="1"/>
</dbReference>
<feature type="chain" id="PRO_5036966744" evidence="5">
    <location>
        <begin position="41"/>
        <end position="474"/>
    </location>
</feature>
<keyword evidence="5" id="KW-0732">Signal</keyword>
<accession>A0A927CV11</accession>
<organism evidence="7 8">
    <name type="scientific">Paenibacillus arenilitoris</name>
    <dbReference type="NCBI Taxonomy" id="2772299"/>
    <lineage>
        <taxon>Bacteria</taxon>
        <taxon>Bacillati</taxon>
        <taxon>Bacillota</taxon>
        <taxon>Bacilli</taxon>
        <taxon>Bacillales</taxon>
        <taxon>Paenibacillaceae</taxon>
        <taxon>Paenibacillus</taxon>
    </lineage>
</organism>
<dbReference type="AlphaFoldDB" id="A0A927CV11"/>
<evidence type="ECO:0000256" key="4">
    <source>
        <dbReference type="PROSITE-ProRule" id="PRU01100"/>
    </source>
</evidence>
<keyword evidence="3 4" id="KW-0326">Glycosidase</keyword>
<dbReference type="Proteomes" id="UP000632125">
    <property type="component" value="Unassembled WGS sequence"/>
</dbReference>
<dbReference type="PANTHER" id="PTHR40079:SF4">
    <property type="entry name" value="GH26 DOMAIN-CONTAINING PROTEIN-RELATED"/>
    <property type="match status" value="1"/>
</dbReference>
<evidence type="ECO:0000256" key="3">
    <source>
        <dbReference type="ARBA" id="ARBA00023295"/>
    </source>
</evidence>
<dbReference type="PROSITE" id="PS51764">
    <property type="entry name" value="GH26"/>
    <property type="match status" value="1"/>
</dbReference>
<dbReference type="PANTHER" id="PTHR40079">
    <property type="entry name" value="MANNAN ENDO-1,4-BETA-MANNOSIDASE E-RELATED"/>
    <property type="match status" value="1"/>
</dbReference>
<evidence type="ECO:0000313" key="8">
    <source>
        <dbReference type="Proteomes" id="UP000632125"/>
    </source>
</evidence>
<feature type="domain" description="GH26" evidence="6">
    <location>
        <begin position="13"/>
        <end position="342"/>
    </location>
</feature>
<dbReference type="Gene3D" id="3.20.20.80">
    <property type="entry name" value="Glycosidases"/>
    <property type="match status" value="1"/>
</dbReference>
<evidence type="ECO:0000256" key="1">
    <source>
        <dbReference type="ARBA" id="ARBA00007754"/>
    </source>
</evidence>
<comment type="caution">
    <text evidence="7">The sequence shown here is derived from an EMBL/GenBank/DDBJ whole genome shotgun (WGS) entry which is preliminary data.</text>
</comment>
<feature type="active site" description="Nucleophile" evidence="4">
    <location>
        <position position="271"/>
    </location>
</feature>
<evidence type="ECO:0000313" key="7">
    <source>
        <dbReference type="EMBL" id="MBD2872351.1"/>
    </source>
</evidence>
<proteinExistence type="inferred from homology"/>
<evidence type="ECO:0000259" key="6">
    <source>
        <dbReference type="PROSITE" id="PS51764"/>
    </source>
</evidence>
<keyword evidence="2 4" id="KW-0378">Hydrolase</keyword>
<comment type="similarity">
    <text evidence="1 4">Belongs to the glycosyl hydrolase 26 family.</text>
</comment>
<name>A0A927CV11_9BACL</name>
<dbReference type="InterPro" id="IPR022790">
    <property type="entry name" value="GH26_dom"/>
</dbReference>
<evidence type="ECO:0000256" key="2">
    <source>
        <dbReference type="ARBA" id="ARBA00022801"/>
    </source>
</evidence>
<keyword evidence="8" id="KW-1185">Reference proteome</keyword>
<gene>
    <name evidence="7" type="ORF">IDH41_27590</name>
</gene>
<feature type="signal peptide" evidence="5">
    <location>
        <begin position="1"/>
        <end position="40"/>
    </location>
</feature>
<evidence type="ECO:0000256" key="5">
    <source>
        <dbReference type="SAM" id="SignalP"/>
    </source>
</evidence>
<reference evidence="7" key="1">
    <citation type="submission" date="2020-09" db="EMBL/GenBank/DDBJ databases">
        <title>A novel bacterium of genus Paenibacillus, isolated from South China Sea.</title>
        <authorList>
            <person name="Huang H."/>
            <person name="Mo K."/>
            <person name="Hu Y."/>
        </authorList>
    </citation>
    <scope>NUCLEOTIDE SEQUENCE</scope>
    <source>
        <strain evidence="7">IB182493</strain>
    </source>
</reference>
<sequence length="474" mass="53424">MIRFGRRRSVRRDGLKRLAAFLLAGTALLLSLAQAGSAAASIPAAPKQDWTIHYVPEGSAYKLAKAEPESGVYLGAYVLQDNTIGRSMQAFNEKTGRKHASFFKYVGYGMPYPADWVEEVKAAGAFPHIAWEPNGGLAQVKDDAYLRQFAEQAGRSGVPIFLRFASEMNGTWTNYGGNPDKYKETWRAVHRIFAERAPNVAMVWTVLAMPEGTIEKFYPGDAYVDWVGVNVYNVKYHDGLRSFRASDEDPLDLLNYVYNRFSRTKPIQLSEFGVTHFNTTDGVHDTRFAAVRLSRLYRHLEHRYPRVKAVYYFNVNNVAEPNEARRINDYSLTGEPELLAAYRLATASEHFLDRPVPAALAGSYVAQRFTYRGRVFKEGGVLYADELFYTRMMMLGISFAPDGRPGLAAVSAQKNGRYRMSAPIKVVRRNIWTGTTTSGGRRIYRTVRALPLRQVVQAAGLRVHLRGNNIYIQE</sequence>